<reference evidence="1" key="2">
    <citation type="submission" date="2016-09" db="EMBL/GenBank/DDBJ databases">
        <authorList>
            <person name="Capua I."/>
            <person name="De Benedictis P."/>
            <person name="Joannis T."/>
            <person name="Lombin L.H."/>
            <person name="Cattoli G."/>
        </authorList>
    </citation>
    <scope>NUCLEOTIDE SEQUENCE [LARGE SCALE GENOMIC DNA]</scope>
    <source>
        <strain evidence="1">MSU</strain>
    </source>
</reference>
<comment type="caution">
    <text evidence="1">The sequence shown here is derived from an EMBL/GenBank/DDBJ whole genome shotgun (WGS) entry which is preliminary data.</text>
</comment>
<reference evidence="2 4" key="3">
    <citation type="submission" date="2016-11" db="EMBL/GenBank/DDBJ databases">
        <title>Whole genomes of Flavobacteriaceae.</title>
        <authorList>
            <person name="Stine C."/>
            <person name="Li C."/>
            <person name="Tadesse D."/>
        </authorList>
    </citation>
    <scope>NUCLEOTIDE SEQUENCE [LARGE SCALE GENOMIC DNA]</scope>
    <source>
        <strain evidence="2 4">ATCC BAA-2541</strain>
    </source>
</reference>
<sequence>MEAIRQILSVKNHSITIILPDDFVANEVEVIILPVQHDDYKIPQWQIDQVRERTENYLKKPDNVSDIDDFLKEIENDL</sequence>
<accession>A0A1S1J6W7</accession>
<gene>
    <name evidence="2" type="ORF">B0A71_18125</name>
    <name evidence="1" type="ORF">BHE19_11170</name>
</gene>
<organism evidence="1 3">
    <name type="scientific">Flavobacterium tructae</name>
    <dbReference type="NCBI Taxonomy" id="1114873"/>
    <lineage>
        <taxon>Bacteria</taxon>
        <taxon>Pseudomonadati</taxon>
        <taxon>Bacteroidota</taxon>
        <taxon>Flavobacteriia</taxon>
        <taxon>Flavobacteriales</taxon>
        <taxon>Flavobacteriaceae</taxon>
        <taxon>Flavobacterium</taxon>
    </lineage>
</organism>
<evidence type="ECO:0000313" key="2">
    <source>
        <dbReference type="EMBL" id="OXB16401.1"/>
    </source>
</evidence>
<dbReference type="Proteomes" id="UP000198319">
    <property type="component" value="Unassembled WGS sequence"/>
</dbReference>
<dbReference type="STRING" id="1278819.BHE19_11170"/>
<dbReference type="EMBL" id="MUHG01000028">
    <property type="protein sequence ID" value="OXB16401.1"/>
    <property type="molecule type" value="Genomic_DNA"/>
</dbReference>
<protein>
    <submittedName>
        <fullName evidence="1">Uncharacterized protein</fullName>
    </submittedName>
</protein>
<dbReference type="RefSeq" id="WP_070907527.1">
    <property type="nucleotide sequence ID" value="NZ_MIKE01000023.1"/>
</dbReference>
<dbReference type="OrthoDB" id="964294at2"/>
<reference evidence="3" key="1">
    <citation type="submission" date="2016-09" db="EMBL/GenBank/DDBJ databases">
        <authorList>
            <person name="Chen S."/>
            <person name="Walker E."/>
        </authorList>
    </citation>
    <scope>NUCLEOTIDE SEQUENCE [LARGE SCALE GENOMIC DNA]</scope>
    <source>
        <strain evidence="3">MSU</strain>
    </source>
</reference>
<evidence type="ECO:0000313" key="4">
    <source>
        <dbReference type="Proteomes" id="UP000198319"/>
    </source>
</evidence>
<dbReference type="EMBL" id="MIKE01000023">
    <property type="protein sequence ID" value="OHT45249.1"/>
    <property type="molecule type" value="Genomic_DNA"/>
</dbReference>
<name>A0A1S1J6W7_9FLAO</name>
<dbReference type="AlphaFoldDB" id="A0A1S1J6W7"/>
<keyword evidence="4" id="KW-1185">Reference proteome</keyword>
<dbReference type="Proteomes" id="UP000180252">
    <property type="component" value="Unassembled WGS sequence"/>
</dbReference>
<proteinExistence type="predicted"/>
<evidence type="ECO:0000313" key="3">
    <source>
        <dbReference type="Proteomes" id="UP000180252"/>
    </source>
</evidence>
<evidence type="ECO:0000313" key="1">
    <source>
        <dbReference type="EMBL" id="OHT45249.1"/>
    </source>
</evidence>